<gene>
    <name evidence="8" type="ORF">CH379_009735</name>
    <name evidence="9" type="ORF">CH379_03710</name>
</gene>
<feature type="transmembrane region" description="Helical" evidence="7">
    <location>
        <begin position="145"/>
        <end position="165"/>
    </location>
</feature>
<feature type="transmembrane region" description="Helical" evidence="7">
    <location>
        <begin position="57"/>
        <end position="75"/>
    </location>
</feature>
<evidence type="ECO:0000256" key="2">
    <source>
        <dbReference type="ARBA" id="ARBA00007977"/>
    </source>
</evidence>
<organism evidence="9">
    <name type="scientific">Leptospira ellisii</name>
    <dbReference type="NCBI Taxonomy" id="2023197"/>
    <lineage>
        <taxon>Bacteria</taxon>
        <taxon>Pseudomonadati</taxon>
        <taxon>Spirochaetota</taxon>
        <taxon>Spirochaetia</taxon>
        <taxon>Leptospirales</taxon>
        <taxon>Leptospiraceae</taxon>
        <taxon>Leptospira</taxon>
    </lineage>
</organism>
<comment type="caution">
    <text evidence="9">The sequence shown here is derived from an EMBL/GenBank/DDBJ whole genome shotgun (WGS) entry which is preliminary data.</text>
</comment>
<feature type="transmembrane region" description="Helical" evidence="7">
    <location>
        <begin position="209"/>
        <end position="232"/>
    </location>
</feature>
<evidence type="ECO:0000256" key="4">
    <source>
        <dbReference type="ARBA" id="ARBA00022692"/>
    </source>
</evidence>
<feature type="transmembrane region" description="Helical" evidence="7">
    <location>
        <begin position="283"/>
        <end position="300"/>
    </location>
</feature>
<feature type="transmembrane region" description="Helical" evidence="7">
    <location>
        <begin position="177"/>
        <end position="197"/>
    </location>
</feature>
<feature type="transmembrane region" description="Helical" evidence="7">
    <location>
        <begin position="244"/>
        <end position="263"/>
    </location>
</feature>
<name>A0A2N0BCE0_9LEPT</name>
<sequence>MPTIYERVVSFLGEFGKGSNDRIRSGIPVLGFVSGILLAAAIGWAAKQLVLRTGNGAISPLFVGMMGGILIANCFGIKNSLLSGIRFASRTLLRLSVVLLGFKITLQELFEIGALGYLTVAAIVIVTFLFAYWISDNVLGLKPSISWLIAAGCSICGASAILATANVVKSENHETAAAVGTVTFLGMLFLFLEPILFRSGLLAGLEADSFGFFAGTTIHEVAQAVAAGFTLSEESGKIATIVKMGRVILLAPILLGLGFSFHFRKAEDRNSDKVMPKVQIPRFVWGFLCMIVVHSAISIPEEVGTHIRLVNDFVMLVALAAIGLDTNVLHLKKLGWKPMVAAGSASLFLLILGWIGAIFVFLEI</sequence>
<evidence type="ECO:0000313" key="9">
    <source>
        <dbReference type="EMBL" id="PJZ94207.1"/>
    </source>
</evidence>
<dbReference type="EMBL" id="NPEF01000023">
    <property type="protein sequence ID" value="PJZ94207.1"/>
    <property type="molecule type" value="Genomic_DNA"/>
</dbReference>
<comment type="subcellular location">
    <subcellularLocation>
        <location evidence="1">Cell membrane</location>
        <topology evidence="1">Multi-pass membrane protein</topology>
    </subcellularLocation>
</comment>
<keyword evidence="4 7" id="KW-0812">Transmembrane</keyword>
<keyword evidence="10" id="KW-1185">Reference proteome</keyword>
<dbReference type="EMBL" id="NPEF02000011">
    <property type="protein sequence ID" value="MDV6235903.1"/>
    <property type="molecule type" value="Genomic_DNA"/>
</dbReference>
<accession>A0A2N0BCE0</accession>
<evidence type="ECO:0000256" key="1">
    <source>
        <dbReference type="ARBA" id="ARBA00004651"/>
    </source>
</evidence>
<keyword evidence="3" id="KW-1003">Cell membrane</keyword>
<feature type="transmembrane region" description="Helical" evidence="7">
    <location>
        <begin position="27"/>
        <end position="45"/>
    </location>
</feature>
<dbReference type="OrthoDB" id="9811391at2"/>
<dbReference type="InterPro" id="IPR018383">
    <property type="entry name" value="UPF0324_pro"/>
</dbReference>
<evidence type="ECO:0000313" key="8">
    <source>
        <dbReference type="EMBL" id="MDV6235903.1"/>
    </source>
</evidence>
<dbReference type="PANTHER" id="PTHR30106">
    <property type="entry name" value="INNER MEMBRANE PROTEIN YEIH-RELATED"/>
    <property type="match status" value="1"/>
</dbReference>
<dbReference type="AlphaFoldDB" id="A0A2N0BCE0"/>
<feature type="transmembrane region" description="Helical" evidence="7">
    <location>
        <begin position="340"/>
        <end position="362"/>
    </location>
</feature>
<dbReference type="Proteomes" id="UP000232122">
    <property type="component" value="Unassembled WGS sequence"/>
</dbReference>
<dbReference type="GO" id="GO:0005886">
    <property type="term" value="C:plasma membrane"/>
    <property type="evidence" value="ECO:0007669"/>
    <property type="project" value="UniProtKB-SubCell"/>
</dbReference>
<evidence type="ECO:0000256" key="7">
    <source>
        <dbReference type="SAM" id="Phobius"/>
    </source>
</evidence>
<keyword evidence="5 7" id="KW-1133">Transmembrane helix</keyword>
<dbReference type="RefSeq" id="WP_100764648.1">
    <property type="nucleotide sequence ID" value="NZ_NPEF02000011.1"/>
</dbReference>
<comment type="similarity">
    <text evidence="2">Belongs to the UPF0324 family.</text>
</comment>
<dbReference type="PANTHER" id="PTHR30106:SF2">
    <property type="entry name" value="UPF0324 INNER MEMBRANE PROTEIN YEIH"/>
    <property type="match status" value="1"/>
</dbReference>
<feature type="transmembrane region" description="Helical" evidence="7">
    <location>
        <begin position="112"/>
        <end position="133"/>
    </location>
</feature>
<proteinExistence type="inferred from homology"/>
<reference evidence="8 10" key="2">
    <citation type="journal article" date="2018" name="Microb. Genom.">
        <title>Deciphering the unexplored Leptospira diversity from soils uncovers genomic evolution to virulence.</title>
        <authorList>
            <person name="Thibeaux R."/>
            <person name="Iraola G."/>
            <person name="Ferres I."/>
            <person name="Bierque E."/>
            <person name="Girault D."/>
            <person name="Soupe-Gilbert M.E."/>
            <person name="Picardeau M."/>
            <person name="Goarant C."/>
        </authorList>
    </citation>
    <scope>NUCLEOTIDE SEQUENCE [LARGE SCALE GENOMIC DNA]</scope>
    <source>
        <strain evidence="8 10">ATI7-C-A5</strain>
    </source>
</reference>
<feature type="transmembrane region" description="Helical" evidence="7">
    <location>
        <begin position="306"/>
        <end position="328"/>
    </location>
</feature>
<reference evidence="8" key="3">
    <citation type="submission" date="2023-10" db="EMBL/GenBank/DDBJ databases">
        <authorList>
            <person name="Picardeau M."/>
            <person name="Thibeaux R."/>
        </authorList>
    </citation>
    <scope>NUCLEOTIDE SEQUENCE</scope>
    <source>
        <strain evidence="8">ATI7-C-A5</strain>
    </source>
</reference>
<protein>
    <submittedName>
        <fullName evidence="8">Sulfate exporter family transporter</fullName>
    </submittedName>
</protein>
<evidence type="ECO:0000256" key="3">
    <source>
        <dbReference type="ARBA" id="ARBA00022475"/>
    </source>
</evidence>
<dbReference type="Pfam" id="PF03601">
    <property type="entry name" value="Cons_hypoth698"/>
    <property type="match status" value="1"/>
</dbReference>
<evidence type="ECO:0000256" key="6">
    <source>
        <dbReference type="ARBA" id="ARBA00023136"/>
    </source>
</evidence>
<evidence type="ECO:0000313" key="10">
    <source>
        <dbReference type="Proteomes" id="UP000232122"/>
    </source>
</evidence>
<evidence type="ECO:0000256" key="5">
    <source>
        <dbReference type="ARBA" id="ARBA00022989"/>
    </source>
</evidence>
<reference evidence="9" key="1">
    <citation type="submission" date="2017-07" db="EMBL/GenBank/DDBJ databases">
        <title>Leptospira spp. isolated from tropical soils.</title>
        <authorList>
            <person name="Thibeaux R."/>
            <person name="Iraola G."/>
            <person name="Ferres I."/>
            <person name="Bierque E."/>
            <person name="Girault D."/>
            <person name="Soupe-Gilbert M.-E."/>
            <person name="Picardeau M."/>
            <person name="Goarant C."/>
        </authorList>
    </citation>
    <scope>NUCLEOTIDE SEQUENCE [LARGE SCALE GENOMIC DNA]</scope>
    <source>
        <strain evidence="9">ATI7-C-A5</strain>
    </source>
</reference>
<keyword evidence="6 7" id="KW-0472">Membrane</keyword>